<keyword evidence="9" id="KW-0675">Receptor</keyword>
<keyword evidence="5" id="KW-0812">Transmembrane</keyword>
<evidence type="ECO:0000313" key="11">
    <source>
        <dbReference type="EMBL" id="KAH7522748.1"/>
    </source>
</evidence>
<accession>A0A978V5W5</accession>
<evidence type="ECO:0000256" key="1">
    <source>
        <dbReference type="ARBA" id="ARBA00004251"/>
    </source>
</evidence>
<evidence type="ECO:0000256" key="7">
    <source>
        <dbReference type="ARBA" id="ARBA00022989"/>
    </source>
</evidence>
<reference evidence="11" key="1">
    <citation type="journal article" date="2021" name="Front. Plant Sci.">
        <title>Chromosome-Scale Genome Assembly for Chinese Sour Jujube and Insights Into Its Genome Evolution and Domestication Signature.</title>
        <authorList>
            <person name="Shen L.-Y."/>
            <person name="Luo H."/>
            <person name="Wang X.-L."/>
            <person name="Wang X.-M."/>
            <person name="Qiu X.-J."/>
            <person name="Liu H."/>
            <person name="Zhou S.-S."/>
            <person name="Jia K.-H."/>
            <person name="Nie S."/>
            <person name="Bao Y.-T."/>
            <person name="Zhang R.-G."/>
            <person name="Yun Q.-Z."/>
            <person name="Chai Y.-H."/>
            <person name="Lu J.-Y."/>
            <person name="Li Y."/>
            <person name="Zhao S.-W."/>
            <person name="Mao J.-F."/>
            <person name="Jia S.-G."/>
            <person name="Mao Y.-M."/>
        </authorList>
    </citation>
    <scope>NUCLEOTIDE SEQUENCE</scope>
    <source>
        <strain evidence="11">AT0</strain>
        <tissue evidence="11">Leaf</tissue>
    </source>
</reference>
<protein>
    <submittedName>
        <fullName evidence="11">Uncharacterized protein</fullName>
    </submittedName>
</protein>
<dbReference type="GO" id="GO:0005886">
    <property type="term" value="C:plasma membrane"/>
    <property type="evidence" value="ECO:0007669"/>
    <property type="project" value="UniProtKB-SubCell"/>
</dbReference>
<name>A0A978V5W5_ZIZJJ</name>
<dbReference type="FunFam" id="3.80.10.10:FF:000383">
    <property type="entry name" value="Leucine-rich repeat receptor protein kinase EMS1"/>
    <property type="match status" value="1"/>
</dbReference>
<dbReference type="AlphaFoldDB" id="A0A978V5W5"/>
<keyword evidence="6" id="KW-0677">Repeat</keyword>
<keyword evidence="10" id="KW-0325">Glycoprotein</keyword>
<keyword evidence="8" id="KW-0472">Membrane</keyword>
<gene>
    <name evidence="11" type="ORF">FEM48_Zijuj07G0171400</name>
</gene>
<dbReference type="InterPro" id="IPR032675">
    <property type="entry name" value="LRR_dom_sf"/>
</dbReference>
<organism evidence="11 12">
    <name type="scientific">Ziziphus jujuba var. spinosa</name>
    <dbReference type="NCBI Taxonomy" id="714518"/>
    <lineage>
        <taxon>Eukaryota</taxon>
        <taxon>Viridiplantae</taxon>
        <taxon>Streptophyta</taxon>
        <taxon>Embryophyta</taxon>
        <taxon>Tracheophyta</taxon>
        <taxon>Spermatophyta</taxon>
        <taxon>Magnoliopsida</taxon>
        <taxon>eudicotyledons</taxon>
        <taxon>Gunneridae</taxon>
        <taxon>Pentapetalae</taxon>
        <taxon>rosids</taxon>
        <taxon>fabids</taxon>
        <taxon>Rosales</taxon>
        <taxon>Rhamnaceae</taxon>
        <taxon>Paliureae</taxon>
        <taxon>Ziziphus</taxon>
    </lineage>
</organism>
<dbReference type="PANTHER" id="PTHR27004">
    <property type="entry name" value="RECEPTOR-LIKE PROTEIN 12 ISOFORM X1"/>
    <property type="match status" value="1"/>
</dbReference>
<proteinExistence type="inferred from homology"/>
<dbReference type="Pfam" id="PF00560">
    <property type="entry name" value="LRR_1"/>
    <property type="match status" value="5"/>
</dbReference>
<evidence type="ECO:0000256" key="4">
    <source>
        <dbReference type="ARBA" id="ARBA00022614"/>
    </source>
</evidence>
<evidence type="ECO:0000313" key="12">
    <source>
        <dbReference type="Proteomes" id="UP000813462"/>
    </source>
</evidence>
<evidence type="ECO:0000256" key="9">
    <source>
        <dbReference type="ARBA" id="ARBA00023170"/>
    </source>
</evidence>
<dbReference type="PANTHER" id="PTHR27004:SF203">
    <property type="entry name" value="LEUCINE-RICH REPEAT-CONTAINING N-TERMINAL PLANT-TYPE DOMAIN-CONTAINING PROTEIN"/>
    <property type="match status" value="1"/>
</dbReference>
<sequence>MVSLQQLDLSYTRSEGPILETFGNNMTSLSYLDLSFSYLTGSIPNSLGNMTLLTHLNLVYNDFTSSISQSFSNLGTLTYLDLSRSKLNGSIPVILANMTGTFTLLALRNTDLGVHIPNSFVEKMSILAILDLSYNSLGSSTLESFGNNVKLTYLSLG</sequence>
<comment type="similarity">
    <text evidence="2">Belongs to the RLP family.</text>
</comment>
<dbReference type="Gene3D" id="3.80.10.10">
    <property type="entry name" value="Ribonuclease Inhibitor"/>
    <property type="match status" value="1"/>
</dbReference>
<evidence type="ECO:0000256" key="5">
    <source>
        <dbReference type="ARBA" id="ARBA00022692"/>
    </source>
</evidence>
<dbReference type="SUPFAM" id="SSF52058">
    <property type="entry name" value="L domain-like"/>
    <property type="match status" value="1"/>
</dbReference>
<evidence type="ECO:0000256" key="6">
    <source>
        <dbReference type="ARBA" id="ARBA00022737"/>
    </source>
</evidence>
<keyword evidence="3" id="KW-1003">Cell membrane</keyword>
<evidence type="ECO:0000256" key="10">
    <source>
        <dbReference type="ARBA" id="ARBA00023180"/>
    </source>
</evidence>
<comment type="subcellular location">
    <subcellularLocation>
        <location evidence="1">Cell membrane</location>
        <topology evidence="1">Single-pass type I membrane protein</topology>
    </subcellularLocation>
</comment>
<evidence type="ECO:0000256" key="8">
    <source>
        <dbReference type="ARBA" id="ARBA00023136"/>
    </source>
</evidence>
<dbReference type="Proteomes" id="UP000813462">
    <property type="component" value="Unassembled WGS sequence"/>
</dbReference>
<keyword evidence="4" id="KW-0433">Leucine-rich repeat</keyword>
<dbReference type="EMBL" id="JAEACU010000007">
    <property type="protein sequence ID" value="KAH7522748.1"/>
    <property type="molecule type" value="Genomic_DNA"/>
</dbReference>
<keyword evidence="7" id="KW-1133">Transmembrane helix</keyword>
<dbReference type="InterPro" id="IPR001611">
    <property type="entry name" value="Leu-rich_rpt"/>
</dbReference>
<evidence type="ECO:0000256" key="2">
    <source>
        <dbReference type="ARBA" id="ARBA00009592"/>
    </source>
</evidence>
<evidence type="ECO:0000256" key="3">
    <source>
        <dbReference type="ARBA" id="ARBA00022475"/>
    </source>
</evidence>
<comment type="caution">
    <text evidence="11">The sequence shown here is derived from an EMBL/GenBank/DDBJ whole genome shotgun (WGS) entry which is preliminary data.</text>
</comment>